<sequence length="85" mass="8957">MIAFNPASTGEVSPGLLGFVVVAALGFALFFLIKSMRKQISKIEVPSEAELRKSAEAGKPAEAGEPAEVHKSAEVREPDGESRSS</sequence>
<feature type="compositionally biased region" description="Low complexity" evidence="1">
    <location>
        <begin position="57"/>
        <end position="66"/>
    </location>
</feature>
<keyword evidence="2" id="KW-0472">Membrane</keyword>
<dbReference type="AlphaFoldDB" id="A0A8J3WR04"/>
<feature type="region of interest" description="Disordered" evidence="1">
    <location>
        <begin position="52"/>
        <end position="85"/>
    </location>
</feature>
<feature type="compositionally biased region" description="Basic and acidic residues" evidence="1">
    <location>
        <begin position="67"/>
        <end position="85"/>
    </location>
</feature>
<keyword evidence="2" id="KW-0812">Transmembrane</keyword>
<accession>A0A8J3WR04</accession>
<keyword evidence="2" id="KW-1133">Transmembrane helix</keyword>
<evidence type="ECO:0000313" key="3">
    <source>
        <dbReference type="EMBL" id="GIH99033.1"/>
    </source>
</evidence>
<gene>
    <name evidence="3" type="ORF">Pta02_10420</name>
</gene>
<reference evidence="3" key="1">
    <citation type="submission" date="2021-01" db="EMBL/GenBank/DDBJ databases">
        <title>Whole genome shotgun sequence of Planobispora takensis NBRC 109077.</title>
        <authorList>
            <person name="Komaki H."/>
            <person name="Tamura T."/>
        </authorList>
    </citation>
    <scope>NUCLEOTIDE SEQUENCE</scope>
    <source>
        <strain evidence="3">NBRC 109077</strain>
    </source>
</reference>
<dbReference type="EMBL" id="BOOK01000005">
    <property type="protein sequence ID" value="GIH99033.1"/>
    <property type="molecule type" value="Genomic_DNA"/>
</dbReference>
<proteinExistence type="predicted"/>
<dbReference type="Proteomes" id="UP000634476">
    <property type="component" value="Unassembled WGS sequence"/>
</dbReference>
<protein>
    <submittedName>
        <fullName evidence="3">Uncharacterized protein</fullName>
    </submittedName>
</protein>
<dbReference type="RefSeq" id="WP_203873495.1">
    <property type="nucleotide sequence ID" value="NZ_BOOK01000005.1"/>
</dbReference>
<feature type="transmembrane region" description="Helical" evidence="2">
    <location>
        <begin position="12"/>
        <end position="33"/>
    </location>
</feature>
<evidence type="ECO:0000256" key="1">
    <source>
        <dbReference type="SAM" id="MobiDB-lite"/>
    </source>
</evidence>
<organism evidence="3 4">
    <name type="scientific">Planobispora takensis</name>
    <dbReference type="NCBI Taxonomy" id="1367882"/>
    <lineage>
        <taxon>Bacteria</taxon>
        <taxon>Bacillati</taxon>
        <taxon>Actinomycetota</taxon>
        <taxon>Actinomycetes</taxon>
        <taxon>Streptosporangiales</taxon>
        <taxon>Streptosporangiaceae</taxon>
        <taxon>Planobispora</taxon>
    </lineage>
</organism>
<evidence type="ECO:0000313" key="4">
    <source>
        <dbReference type="Proteomes" id="UP000634476"/>
    </source>
</evidence>
<comment type="caution">
    <text evidence="3">The sequence shown here is derived from an EMBL/GenBank/DDBJ whole genome shotgun (WGS) entry which is preliminary data.</text>
</comment>
<evidence type="ECO:0000256" key="2">
    <source>
        <dbReference type="SAM" id="Phobius"/>
    </source>
</evidence>
<name>A0A8J3WR04_9ACTN</name>
<keyword evidence="4" id="KW-1185">Reference proteome</keyword>